<comment type="caution">
    <text evidence="1">The sequence shown here is derived from an EMBL/GenBank/DDBJ whole genome shotgun (WGS) entry which is preliminary data.</text>
</comment>
<keyword evidence="2" id="KW-1185">Reference proteome</keyword>
<proteinExistence type="predicted"/>
<dbReference type="InterPro" id="IPR007438">
    <property type="entry name" value="DUF488"/>
</dbReference>
<accession>A0A917QD79</accession>
<evidence type="ECO:0008006" key="3">
    <source>
        <dbReference type="Google" id="ProtNLM"/>
    </source>
</evidence>
<dbReference type="PANTHER" id="PTHR39337">
    <property type="entry name" value="BLR5642 PROTEIN"/>
    <property type="match status" value="1"/>
</dbReference>
<organism evidence="1 2">
    <name type="scientific">Nocardia camponoti</name>
    <dbReference type="NCBI Taxonomy" id="1616106"/>
    <lineage>
        <taxon>Bacteria</taxon>
        <taxon>Bacillati</taxon>
        <taxon>Actinomycetota</taxon>
        <taxon>Actinomycetes</taxon>
        <taxon>Mycobacteriales</taxon>
        <taxon>Nocardiaceae</taxon>
        <taxon>Nocardia</taxon>
    </lineage>
</organism>
<dbReference type="PANTHER" id="PTHR39337:SF1">
    <property type="entry name" value="BLR5642 PROTEIN"/>
    <property type="match status" value="1"/>
</dbReference>
<dbReference type="EMBL" id="BMMW01000001">
    <property type="protein sequence ID" value="GGK44908.1"/>
    <property type="molecule type" value="Genomic_DNA"/>
</dbReference>
<sequence>MVHINTIGFTRKPARKFFELLRESGANKLIDVRLNNQSQLAGFAKRDDLEFFTRELCGMDYLHRTDLAPDQALRTAYRKENCGWDEYQNRYLDLLHDRNIADTLSPELVDNAVLLCSEDQPHHCHRRLLAEYLADNWDDVTINHLS</sequence>
<dbReference type="Pfam" id="PF04343">
    <property type="entry name" value="DUF488"/>
    <property type="match status" value="1"/>
</dbReference>
<evidence type="ECO:0000313" key="2">
    <source>
        <dbReference type="Proteomes" id="UP000612956"/>
    </source>
</evidence>
<evidence type="ECO:0000313" key="1">
    <source>
        <dbReference type="EMBL" id="GGK44908.1"/>
    </source>
</evidence>
<reference evidence="1" key="2">
    <citation type="submission" date="2020-09" db="EMBL/GenBank/DDBJ databases">
        <authorList>
            <person name="Sun Q."/>
            <person name="Zhou Y."/>
        </authorList>
    </citation>
    <scope>NUCLEOTIDE SEQUENCE</scope>
    <source>
        <strain evidence="1">CGMCC 4.7278</strain>
    </source>
</reference>
<gene>
    <name evidence="1" type="ORF">GCM10011591_15630</name>
</gene>
<dbReference type="AlphaFoldDB" id="A0A917QD79"/>
<dbReference type="Proteomes" id="UP000612956">
    <property type="component" value="Unassembled WGS sequence"/>
</dbReference>
<dbReference type="RefSeq" id="WP_229683764.1">
    <property type="nucleotide sequence ID" value="NZ_BMMW01000001.1"/>
</dbReference>
<reference evidence="1" key="1">
    <citation type="journal article" date="2014" name="Int. J. Syst. Evol. Microbiol.">
        <title>Complete genome sequence of Corynebacterium casei LMG S-19264T (=DSM 44701T), isolated from a smear-ripened cheese.</title>
        <authorList>
            <consortium name="US DOE Joint Genome Institute (JGI-PGF)"/>
            <person name="Walter F."/>
            <person name="Albersmeier A."/>
            <person name="Kalinowski J."/>
            <person name="Ruckert C."/>
        </authorList>
    </citation>
    <scope>NUCLEOTIDE SEQUENCE</scope>
    <source>
        <strain evidence="1">CGMCC 4.7278</strain>
    </source>
</reference>
<name>A0A917QD79_9NOCA</name>
<protein>
    <recommendedName>
        <fullName evidence="3">DUF488 family protein</fullName>
    </recommendedName>
</protein>